<dbReference type="AlphaFoldDB" id="A0AAW0A3N4"/>
<accession>A0AAW0A3N4</accession>
<reference evidence="1 2" key="1">
    <citation type="journal article" date="2024" name="J Genomics">
        <title>Draft genome sequencing and assembly of Favolaschia claudopus CIRM-BRFM 2984 isolated from oak limbs.</title>
        <authorList>
            <person name="Navarro D."/>
            <person name="Drula E."/>
            <person name="Chaduli D."/>
            <person name="Cazenave R."/>
            <person name="Ahrendt S."/>
            <person name="Wang J."/>
            <person name="Lipzen A."/>
            <person name="Daum C."/>
            <person name="Barry K."/>
            <person name="Grigoriev I.V."/>
            <person name="Favel A."/>
            <person name="Rosso M.N."/>
            <person name="Martin F."/>
        </authorList>
    </citation>
    <scope>NUCLEOTIDE SEQUENCE [LARGE SCALE GENOMIC DNA]</scope>
    <source>
        <strain evidence="1 2">CIRM-BRFM 2984</strain>
    </source>
</reference>
<proteinExistence type="predicted"/>
<dbReference type="EMBL" id="JAWWNJ010000088">
    <property type="protein sequence ID" value="KAK7000532.1"/>
    <property type="molecule type" value="Genomic_DNA"/>
</dbReference>
<evidence type="ECO:0000313" key="1">
    <source>
        <dbReference type="EMBL" id="KAK7000532.1"/>
    </source>
</evidence>
<name>A0AAW0A3N4_9AGAR</name>
<comment type="caution">
    <text evidence="1">The sequence shown here is derived from an EMBL/GenBank/DDBJ whole genome shotgun (WGS) entry which is preliminary data.</text>
</comment>
<organism evidence="1 2">
    <name type="scientific">Favolaschia claudopus</name>
    <dbReference type="NCBI Taxonomy" id="2862362"/>
    <lineage>
        <taxon>Eukaryota</taxon>
        <taxon>Fungi</taxon>
        <taxon>Dikarya</taxon>
        <taxon>Basidiomycota</taxon>
        <taxon>Agaricomycotina</taxon>
        <taxon>Agaricomycetes</taxon>
        <taxon>Agaricomycetidae</taxon>
        <taxon>Agaricales</taxon>
        <taxon>Marasmiineae</taxon>
        <taxon>Mycenaceae</taxon>
        <taxon>Favolaschia</taxon>
    </lineage>
</organism>
<gene>
    <name evidence="1" type="ORF">R3P38DRAFT_3056086</name>
</gene>
<evidence type="ECO:0000313" key="2">
    <source>
        <dbReference type="Proteomes" id="UP001362999"/>
    </source>
</evidence>
<sequence>MTSSTLFTSLLGRLKDSGHVLLAQSCYNQDFHLSSVNPAHLVSPSFKGAYYVSASSGRNFCPVVFGEIKEIVRVDEPHNSYPSSLHSVCVNIGFPAGACNALDTMVWNQLTELDFVMRRDAAENDCMLPEVDFGSAYKDISHTVPWSIGPSEDSRNNRVFLRLSRESTIISSIPAHTVLASRSPPMPALPSDPMDVLREFADIMAVASLKRAREWGMVKNLEVEEDEDDFEDAINYPSESGSVVQLLSYHNLSVGDFVVALCEMICVEYANGDGFIRVYLLNVRGLNIVV</sequence>
<keyword evidence="2" id="KW-1185">Reference proteome</keyword>
<protein>
    <submittedName>
        <fullName evidence="1">Uncharacterized protein</fullName>
    </submittedName>
</protein>
<dbReference type="Proteomes" id="UP001362999">
    <property type="component" value="Unassembled WGS sequence"/>
</dbReference>